<accession>A0A2K8KL27</accession>
<dbReference type="HAMAP" id="MF_01103">
    <property type="entry name" value="UPF0291"/>
    <property type="match status" value="1"/>
</dbReference>
<dbReference type="AlphaFoldDB" id="A0A2K8KL27"/>
<sequence>MEQLIKRINELAAKQKAGTLTVDEQAEQKTLREEYLNKFRGNFLGHLKTIKVVDEQGTDITPEKLKKVKKS</sequence>
<organism evidence="2 3">
    <name type="scientific">Spiroplasma clarkii</name>
    <dbReference type="NCBI Taxonomy" id="2139"/>
    <lineage>
        <taxon>Bacteria</taxon>
        <taxon>Bacillati</taxon>
        <taxon>Mycoplasmatota</taxon>
        <taxon>Mollicutes</taxon>
        <taxon>Entomoplasmatales</taxon>
        <taxon>Spiroplasmataceae</taxon>
        <taxon>Spiroplasma</taxon>
    </lineage>
</organism>
<dbReference type="PANTHER" id="PTHR37300:SF1">
    <property type="entry name" value="UPF0291 PROTEIN YNZC"/>
    <property type="match status" value="1"/>
</dbReference>
<protein>
    <submittedName>
        <fullName evidence="2">Uncharacterized protein</fullName>
    </submittedName>
</protein>
<dbReference type="InterPro" id="IPR009242">
    <property type="entry name" value="DUF896"/>
</dbReference>
<evidence type="ECO:0000256" key="1">
    <source>
        <dbReference type="ARBA" id="ARBA00022490"/>
    </source>
</evidence>
<evidence type="ECO:0000313" key="3">
    <source>
        <dbReference type="Proteomes" id="UP000231179"/>
    </source>
</evidence>
<reference evidence="2 3" key="1">
    <citation type="submission" date="2017-11" db="EMBL/GenBank/DDBJ databases">
        <title>Complete genome sequence of Spiroplasma clarkii CN-5 (DSM 19994).</title>
        <authorList>
            <person name="Tsai Y.-M."/>
            <person name="Chang A."/>
            <person name="Lo W.-S."/>
            <person name="Kuo C.-H."/>
        </authorList>
    </citation>
    <scope>NUCLEOTIDE SEQUENCE [LARGE SCALE GENOMIC DNA]</scope>
    <source>
        <strain evidence="2 3">CN-5</strain>
    </source>
</reference>
<dbReference type="PANTHER" id="PTHR37300">
    <property type="entry name" value="UPF0291 PROTEIN CBO2609/CLC_2481"/>
    <property type="match status" value="1"/>
</dbReference>
<gene>
    <name evidence="2" type="ORF">SCLAR_v1c06740</name>
</gene>
<dbReference type="Proteomes" id="UP000231179">
    <property type="component" value="Chromosome"/>
</dbReference>
<dbReference type="RefSeq" id="WP_169921843.1">
    <property type="nucleotide sequence ID" value="NZ_CP024870.1"/>
</dbReference>
<dbReference type="Gene3D" id="1.10.287.540">
    <property type="entry name" value="Helix hairpin bin"/>
    <property type="match status" value="1"/>
</dbReference>
<evidence type="ECO:0000313" key="2">
    <source>
        <dbReference type="EMBL" id="ATX70991.1"/>
    </source>
</evidence>
<name>A0A2K8KL27_9MOLU</name>
<dbReference type="EMBL" id="CP024870">
    <property type="protein sequence ID" value="ATX70991.1"/>
    <property type="molecule type" value="Genomic_DNA"/>
</dbReference>
<keyword evidence="1" id="KW-0963">Cytoplasm</keyword>
<proteinExistence type="inferred from homology"/>
<keyword evidence="3" id="KW-1185">Reference proteome</keyword>
<dbReference type="Pfam" id="PF05979">
    <property type="entry name" value="DUF896"/>
    <property type="match status" value="1"/>
</dbReference>
<dbReference type="SUPFAM" id="SSF158221">
    <property type="entry name" value="YnzC-like"/>
    <property type="match status" value="1"/>
</dbReference>